<accession>A0A1G1XUW9</accession>
<feature type="transmembrane region" description="Helical" evidence="7">
    <location>
        <begin position="140"/>
        <end position="161"/>
    </location>
</feature>
<dbReference type="AlphaFoldDB" id="A0A1G1XUW9"/>
<comment type="subcellular location">
    <subcellularLocation>
        <location evidence="1 7">Cell membrane</location>
        <topology evidence="1 7">Multi-pass membrane protein</topology>
    </subcellularLocation>
</comment>
<feature type="transmembrane region" description="Helical" evidence="7">
    <location>
        <begin position="182"/>
        <end position="205"/>
    </location>
</feature>
<evidence type="ECO:0000256" key="2">
    <source>
        <dbReference type="ARBA" id="ARBA00009784"/>
    </source>
</evidence>
<evidence type="ECO:0000256" key="6">
    <source>
        <dbReference type="ARBA" id="ARBA00023136"/>
    </source>
</evidence>
<name>A0A1G1XUW9_9BACT</name>
<evidence type="ECO:0000256" key="1">
    <source>
        <dbReference type="ARBA" id="ARBA00004651"/>
    </source>
</evidence>
<dbReference type="Pfam" id="PF01914">
    <property type="entry name" value="MarC"/>
    <property type="match status" value="1"/>
</dbReference>
<sequence length="206" mass="22070">MSLGFLLGAFVTLFVIVDAFGNIALFESLLHGAVHRDKLRLITISTAIALVTLLVFTFAGPAIFQFFGVKLYSFKIAGGILLMIIALQMLFGIRQRLSQSEEGNVAKKEDVAVVPMAIPLQTGPGAITAGIVLASQATTFTLQGYLVLAILLVFLVNYLIYLKSDLIIRVIGELGAKIITRIMGLILAAMAIQFIANGAMEIAALI</sequence>
<keyword evidence="3" id="KW-1003">Cell membrane</keyword>
<dbReference type="EMBL" id="MHIB01000043">
    <property type="protein sequence ID" value="OGY43087.1"/>
    <property type="molecule type" value="Genomic_DNA"/>
</dbReference>
<feature type="transmembrane region" description="Helical" evidence="7">
    <location>
        <begin position="6"/>
        <end position="29"/>
    </location>
</feature>
<evidence type="ECO:0000313" key="8">
    <source>
        <dbReference type="EMBL" id="OGY43087.1"/>
    </source>
</evidence>
<reference evidence="8 9" key="1">
    <citation type="journal article" date="2016" name="Nat. Commun.">
        <title>Thousands of microbial genomes shed light on interconnected biogeochemical processes in an aquifer system.</title>
        <authorList>
            <person name="Anantharaman K."/>
            <person name="Brown C.T."/>
            <person name="Hug L.A."/>
            <person name="Sharon I."/>
            <person name="Castelle C.J."/>
            <person name="Probst A.J."/>
            <person name="Thomas B.C."/>
            <person name="Singh A."/>
            <person name="Wilkins M.J."/>
            <person name="Karaoz U."/>
            <person name="Brodie E.L."/>
            <person name="Williams K.H."/>
            <person name="Hubbard S.S."/>
            <person name="Banfield J.F."/>
        </authorList>
    </citation>
    <scope>NUCLEOTIDE SEQUENCE [LARGE SCALE GENOMIC DNA]</scope>
</reference>
<evidence type="ECO:0000256" key="7">
    <source>
        <dbReference type="RuleBase" id="RU362048"/>
    </source>
</evidence>
<feature type="transmembrane region" description="Helical" evidence="7">
    <location>
        <begin position="41"/>
        <end position="66"/>
    </location>
</feature>
<keyword evidence="5 7" id="KW-1133">Transmembrane helix</keyword>
<evidence type="ECO:0000256" key="3">
    <source>
        <dbReference type="ARBA" id="ARBA00022475"/>
    </source>
</evidence>
<evidence type="ECO:0000256" key="4">
    <source>
        <dbReference type="ARBA" id="ARBA00022692"/>
    </source>
</evidence>
<gene>
    <name evidence="8" type="ORF">A2729_02550</name>
</gene>
<feature type="transmembrane region" description="Helical" evidence="7">
    <location>
        <begin position="112"/>
        <end position="134"/>
    </location>
</feature>
<evidence type="ECO:0000313" key="9">
    <source>
        <dbReference type="Proteomes" id="UP000178930"/>
    </source>
</evidence>
<dbReference type="Proteomes" id="UP000178930">
    <property type="component" value="Unassembled WGS sequence"/>
</dbReference>
<dbReference type="PANTHER" id="PTHR33508:SF1">
    <property type="entry name" value="UPF0056 MEMBRANE PROTEIN YHCE"/>
    <property type="match status" value="1"/>
</dbReference>
<dbReference type="PANTHER" id="PTHR33508">
    <property type="entry name" value="UPF0056 MEMBRANE PROTEIN YHCE"/>
    <property type="match status" value="1"/>
</dbReference>
<organism evidence="8 9">
    <name type="scientific">Candidatus Buchananbacteria bacterium RIFCSPHIGHO2_01_FULL_39_14</name>
    <dbReference type="NCBI Taxonomy" id="1797532"/>
    <lineage>
        <taxon>Bacteria</taxon>
        <taxon>Candidatus Buchananiibacteriota</taxon>
    </lineage>
</organism>
<evidence type="ECO:0000256" key="5">
    <source>
        <dbReference type="ARBA" id="ARBA00022989"/>
    </source>
</evidence>
<keyword evidence="6 7" id="KW-0472">Membrane</keyword>
<comment type="caution">
    <text evidence="8">The sequence shown here is derived from an EMBL/GenBank/DDBJ whole genome shotgun (WGS) entry which is preliminary data.</text>
</comment>
<feature type="transmembrane region" description="Helical" evidence="7">
    <location>
        <begin position="72"/>
        <end position="91"/>
    </location>
</feature>
<proteinExistence type="inferred from homology"/>
<dbReference type="STRING" id="1797532.A2729_02550"/>
<comment type="similarity">
    <text evidence="2 7">Belongs to the UPF0056 (MarC) family.</text>
</comment>
<dbReference type="InterPro" id="IPR002771">
    <property type="entry name" value="Multi_antbiot-R_MarC"/>
</dbReference>
<dbReference type="GO" id="GO:0005886">
    <property type="term" value="C:plasma membrane"/>
    <property type="evidence" value="ECO:0007669"/>
    <property type="project" value="UniProtKB-SubCell"/>
</dbReference>
<protein>
    <recommendedName>
        <fullName evidence="7">UPF0056 membrane protein</fullName>
    </recommendedName>
</protein>
<dbReference type="NCBIfam" id="TIGR00427">
    <property type="entry name" value="NAAT family transporter"/>
    <property type="match status" value="1"/>
</dbReference>
<keyword evidence="4 7" id="KW-0812">Transmembrane</keyword>